<gene>
    <name evidence="1" type="ORF">EDD54_3863</name>
</gene>
<dbReference type="InterPro" id="IPR040442">
    <property type="entry name" value="Pyrv_kinase-like_dom_sf"/>
</dbReference>
<dbReference type="Gene3D" id="3.20.20.60">
    <property type="entry name" value="Phosphoenolpyruvate-binding domains"/>
    <property type="match status" value="1"/>
</dbReference>
<dbReference type="AlphaFoldDB" id="A0A4R6R9J0"/>
<organism evidence="1 2">
    <name type="scientific">Oharaeibacter diazotrophicus</name>
    <dbReference type="NCBI Taxonomy" id="1920512"/>
    <lineage>
        <taxon>Bacteria</taxon>
        <taxon>Pseudomonadati</taxon>
        <taxon>Pseudomonadota</taxon>
        <taxon>Alphaproteobacteria</taxon>
        <taxon>Hyphomicrobiales</taxon>
        <taxon>Pleomorphomonadaceae</taxon>
        <taxon>Oharaeibacter</taxon>
    </lineage>
</organism>
<comment type="caution">
    <text evidence="1">The sequence shown here is derived from an EMBL/GenBank/DDBJ whole genome shotgun (WGS) entry which is preliminary data.</text>
</comment>
<name>A0A4R6R9J0_9HYPH</name>
<accession>A0A4R6R9J0</accession>
<protein>
    <submittedName>
        <fullName evidence="1">Uncharacterized protein</fullName>
    </submittedName>
</protein>
<evidence type="ECO:0000313" key="2">
    <source>
        <dbReference type="Proteomes" id="UP000294547"/>
    </source>
</evidence>
<reference evidence="1 2" key="1">
    <citation type="submission" date="2019-03" db="EMBL/GenBank/DDBJ databases">
        <title>Genomic Encyclopedia of Type Strains, Phase IV (KMG-IV): sequencing the most valuable type-strain genomes for metagenomic binning, comparative biology and taxonomic classification.</title>
        <authorList>
            <person name="Goeker M."/>
        </authorList>
    </citation>
    <scope>NUCLEOTIDE SEQUENCE [LARGE SCALE GENOMIC DNA]</scope>
    <source>
        <strain evidence="1 2">DSM 102969</strain>
    </source>
</reference>
<dbReference type="EMBL" id="SNXY01000010">
    <property type="protein sequence ID" value="TDP82594.1"/>
    <property type="molecule type" value="Genomic_DNA"/>
</dbReference>
<sequence length="173" mass="16875">MRYGQLLASSPTESRDVSDLIVDSLDSLDVETLVAALDTGAAGAIATDAAGPEDLDRLAARLDVAESMLNRAAGTAVAGIVPADAAAVLACARATARPARASAIGLDEGKLAARLGVAAGGGAAAVASARGLVVLAAGAAGVTAFTVVGPDEDVRAAREAAAREGFAAVLVVR</sequence>
<keyword evidence="2" id="KW-1185">Reference proteome</keyword>
<proteinExistence type="predicted"/>
<dbReference type="Proteomes" id="UP000294547">
    <property type="component" value="Unassembled WGS sequence"/>
</dbReference>
<evidence type="ECO:0000313" key="1">
    <source>
        <dbReference type="EMBL" id="TDP82594.1"/>
    </source>
</evidence>